<dbReference type="InterPro" id="IPR010313">
    <property type="entry name" value="Glycine_N-acyltransferase"/>
</dbReference>
<protein>
    <recommendedName>
        <fullName evidence="1">Glycine N-acyltransferase-like protein</fullName>
        <ecNumber evidence="1">2.3.1.-</ecNumber>
    </recommendedName>
</protein>
<keyword evidence="3" id="KW-1185">Reference proteome</keyword>
<dbReference type="AlphaFoldDB" id="A0AA36CBD2"/>
<name>A0AA36CBD2_9BILA</name>
<reference evidence="2" key="1">
    <citation type="submission" date="2023-06" db="EMBL/GenBank/DDBJ databases">
        <authorList>
            <person name="Delattre M."/>
        </authorList>
    </citation>
    <scope>NUCLEOTIDE SEQUENCE</scope>
    <source>
        <strain evidence="2">AF72</strain>
    </source>
</reference>
<comment type="similarity">
    <text evidence="1">Belongs to the glycine N-acyltransferase family.</text>
</comment>
<dbReference type="SUPFAM" id="SSF55729">
    <property type="entry name" value="Acyl-CoA N-acyltransferases (Nat)"/>
    <property type="match status" value="1"/>
</dbReference>
<dbReference type="PANTHER" id="PTHR15298:SF1">
    <property type="entry name" value="GLYCINE N-ACYLTRANSFERASE-LIKE PROTEIN"/>
    <property type="match status" value="1"/>
</dbReference>
<proteinExistence type="inferred from homology"/>
<accession>A0AA36CBD2</accession>
<keyword evidence="1" id="KW-0808">Transferase</keyword>
<dbReference type="EMBL" id="CATQJA010001108">
    <property type="protein sequence ID" value="CAJ0565821.1"/>
    <property type="molecule type" value="Genomic_DNA"/>
</dbReference>
<dbReference type="EC" id="2.3.1.-" evidence="1"/>
<organism evidence="2 3">
    <name type="scientific">Mesorhabditis spiculigera</name>
    <dbReference type="NCBI Taxonomy" id="96644"/>
    <lineage>
        <taxon>Eukaryota</taxon>
        <taxon>Metazoa</taxon>
        <taxon>Ecdysozoa</taxon>
        <taxon>Nematoda</taxon>
        <taxon>Chromadorea</taxon>
        <taxon>Rhabditida</taxon>
        <taxon>Rhabditina</taxon>
        <taxon>Rhabditomorpha</taxon>
        <taxon>Rhabditoidea</taxon>
        <taxon>Rhabditidae</taxon>
        <taxon>Mesorhabditinae</taxon>
        <taxon>Mesorhabditis</taxon>
    </lineage>
</organism>
<dbReference type="GO" id="GO:0005739">
    <property type="term" value="C:mitochondrion"/>
    <property type="evidence" value="ECO:0007669"/>
    <property type="project" value="InterPro"/>
</dbReference>
<dbReference type="Proteomes" id="UP001177023">
    <property type="component" value="Unassembled WGS sequence"/>
</dbReference>
<evidence type="ECO:0000313" key="2">
    <source>
        <dbReference type="EMBL" id="CAJ0565821.1"/>
    </source>
</evidence>
<sequence>MLTRANGATYWLAVKPFGTFFHIYSAANGPVDRKDVQRFLLQALALGNGIADMFTFDEIGEEDLEIVTGCWSFGLEGSREAIRTRIQHLASVAIRSGSGNLAGFAMMNHDGMIIGVNVLPEYRGQRLRDALFAKLAHQTHAKFGYLTLAAVRP</sequence>
<dbReference type="Gene3D" id="3.40.630.30">
    <property type="match status" value="1"/>
</dbReference>
<evidence type="ECO:0000256" key="1">
    <source>
        <dbReference type="RuleBase" id="RU368002"/>
    </source>
</evidence>
<dbReference type="InterPro" id="IPR016181">
    <property type="entry name" value="Acyl_CoA_acyltransferase"/>
</dbReference>
<dbReference type="PANTHER" id="PTHR15298">
    <property type="entry name" value="L-COA N-ACYLTRANSFERASE-RELATED"/>
    <property type="match status" value="1"/>
</dbReference>
<feature type="non-terminal residue" evidence="2">
    <location>
        <position position="153"/>
    </location>
</feature>
<evidence type="ECO:0000313" key="3">
    <source>
        <dbReference type="Proteomes" id="UP001177023"/>
    </source>
</evidence>
<dbReference type="GO" id="GO:0047961">
    <property type="term" value="F:glycine N-acyltransferase activity"/>
    <property type="evidence" value="ECO:0007669"/>
    <property type="project" value="InterPro"/>
</dbReference>
<comment type="caution">
    <text evidence="2">The sequence shown here is derived from an EMBL/GenBank/DDBJ whole genome shotgun (WGS) entry which is preliminary data.</text>
</comment>
<keyword evidence="1" id="KW-0012">Acyltransferase</keyword>
<gene>
    <name evidence="2" type="ORF">MSPICULIGERA_LOCUS4448</name>
</gene>